<reference evidence="2 3" key="1">
    <citation type="submission" date="2024-06" db="EMBL/GenBank/DDBJ databases">
        <title>Genetic profile and toxigenic potential of Bacillus cereus isolates from a Norwegian ice cream production plant,.</title>
        <authorList>
            <person name="Lindback T."/>
            <person name="Llarena A.-K."/>
            <person name="O'Sullivan K."/>
            <person name="Monshaugen M."/>
            <person name="Holmemo C.W."/>
            <person name="Aspholm M."/>
        </authorList>
    </citation>
    <scope>NUCLEOTIDE SEQUENCE [LARGE SCALE GENOMIC DNA]</scope>
    <source>
        <strain evidence="2 3">NVH-YM330</strain>
    </source>
</reference>
<proteinExistence type="predicted"/>
<dbReference type="RefSeq" id="WP_372470123.1">
    <property type="nucleotide sequence ID" value="NZ_JBFDTY010000003.1"/>
</dbReference>
<dbReference type="InterPro" id="IPR006073">
    <property type="entry name" value="GTP-bd"/>
</dbReference>
<gene>
    <name evidence="2" type="ORF">AB1I70_17535</name>
</gene>
<evidence type="ECO:0000259" key="1">
    <source>
        <dbReference type="Pfam" id="PF01926"/>
    </source>
</evidence>
<comment type="caution">
    <text evidence="2">The sequence shown here is derived from an EMBL/GenBank/DDBJ whole genome shotgun (WGS) entry which is preliminary data.</text>
</comment>
<name>A0ABV4RYP0_9BACI</name>
<dbReference type="InterPro" id="IPR027417">
    <property type="entry name" value="P-loop_NTPase"/>
</dbReference>
<dbReference type="Proteomes" id="UP001571110">
    <property type="component" value="Unassembled WGS sequence"/>
</dbReference>
<dbReference type="Pfam" id="PF01926">
    <property type="entry name" value="MMR_HSR1"/>
    <property type="match status" value="1"/>
</dbReference>
<accession>A0ABV4RYP0</accession>
<dbReference type="CDD" id="cd00882">
    <property type="entry name" value="Ras_like_GTPase"/>
    <property type="match status" value="1"/>
</dbReference>
<evidence type="ECO:0000313" key="2">
    <source>
        <dbReference type="EMBL" id="MFA2793145.1"/>
    </source>
</evidence>
<dbReference type="EMBL" id="JBFDTY010000003">
    <property type="protein sequence ID" value="MFA2793145.1"/>
    <property type="molecule type" value="Genomic_DNA"/>
</dbReference>
<protein>
    <submittedName>
        <fullName evidence="2">GTPase</fullName>
    </submittedName>
</protein>
<keyword evidence="3" id="KW-1185">Reference proteome</keyword>
<dbReference type="SUPFAM" id="SSF52540">
    <property type="entry name" value="P-loop containing nucleoside triphosphate hydrolases"/>
    <property type="match status" value="1"/>
</dbReference>
<evidence type="ECO:0000313" key="3">
    <source>
        <dbReference type="Proteomes" id="UP001571110"/>
    </source>
</evidence>
<feature type="domain" description="G" evidence="1">
    <location>
        <begin position="48"/>
        <end position="171"/>
    </location>
</feature>
<dbReference type="Gene3D" id="3.40.50.300">
    <property type="entry name" value="P-loop containing nucleotide triphosphate hydrolases"/>
    <property type="match status" value="1"/>
</dbReference>
<organism evidence="2 3">
    <name type="scientific">Bacillus mobilis</name>
    <dbReference type="NCBI Taxonomy" id="2026190"/>
    <lineage>
        <taxon>Bacteria</taxon>
        <taxon>Bacillati</taxon>
        <taxon>Bacillota</taxon>
        <taxon>Bacilli</taxon>
        <taxon>Bacillales</taxon>
        <taxon>Bacillaceae</taxon>
        <taxon>Bacillus</taxon>
        <taxon>Bacillus cereus group</taxon>
    </lineage>
</organism>
<sequence>MLLVARSKESLESYLVKIMGKDGGNYKQHRNEDITSKLNIAGFYPLDIMVTGVTGAGKSTTLNAIFEKDVAEEGNGVDPQTMTIDSYYLSERRLRLWDTPGLGDGIKADAIHSRKIVDLLHKSYGGSESYGFIDLVLVILDGGSRDLGTTYKLLNEVIIPNVQSDRILIAINQCDMGLKGKGWIPAANKPSKELLKQLDEKVISIQERVYNETAVWIEEPIYFSALYNFNIYQLLDLIIDNIPKERRRFLQKSF</sequence>